<dbReference type="Proteomes" id="UP000694844">
    <property type="component" value="Chromosome 4"/>
</dbReference>
<dbReference type="InterPro" id="IPR058210">
    <property type="entry name" value="SACS/Nov_dom"/>
</dbReference>
<feature type="domain" description="HEPN" evidence="2">
    <location>
        <begin position="4213"/>
        <end position="4321"/>
    </location>
</feature>
<accession>A0A8B8DNG7</accession>
<evidence type="ECO:0000313" key="5">
    <source>
        <dbReference type="RefSeq" id="XP_022329305.1"/>
    </source>
</evidence>
<proteinExistence type="predicted"/>
<dbReference type="Gene3D" id="1.10.287.110">
    <property type="entry name" value="DnaJ domain"/>
    <property type="match status" value="1"/>
</dbReference>
<dbReference type="Pfam" id="PF05168">
    <property type="entry name" value="HEPN"/>
    <property type="match status" value="1"/>
</dbReference>
<dbReference type="PANTHER" id="PTHR46919">
    <property type="entry name" value="ZINC FINGER, C3HC4 TYPE (RING FINGER) FAMILY PROTEIN"/>
    <property type="match status" value="1"/>
</dbReference>
<organism evidence="3 5">
    <name type="scientific">Crassostrea virginica</name>
    <name type="common">Eastern oyster</name>
    <dbReference type="NCBI Taxonomy" id="6565"/>
    <lineage>
        <taxon>Eukaryota</taxon>
        <taxon>Metazoa</taxon>
        <taxon>Spiralia</taxon>
        <taxon>Lophotrochozoa</taxon>
        <taxon>Mollusca</taxon>
        <taxon>Bivalvia</taxon>
        <taxon>Autobranchia</taxon>
        <taxon>Pteriomorphia</taxon>
        <taxon>Ostreida</taxon>
        <taxon>Ostreoidea</taxon>
        <taxon>Ostreidae</taxon>
        <taxon>Crassostrea</taxon>
    </lineage>
</organism>
<protein>
    <submittedName>
        <fullName evidence="4 5">Sacsin-like</fullName>
    </submittedName>
</protein>
<dbReference type="KEGG" id="cvn:111128133"/>
<dbReference type="SUPFAM" id="SSF55874">
    <property type="entry name" value="ATPase domain of HSP90 chaperone/DNA topoisomerase II/histidine kinase"/>
    <property type="match status" value="3"/>
</dbReference>
<dbReference type="GeneID" id="111128133"/>
<dbReference type="InterPro" id="IPR036890">
    <property type="entry name" value="HATPase_C_sf"/>
</dbReference>
<dbReference type="RefSeq" id="XP_022329305.1">
    <property type="nucleotide sequence ID" value="XM_022473597.1"/>
</dbReference>
<keyword evidence="3" id="KW-1185">Reference proteome</keyword>
<evidence type="ECO:0000313" key="3">
    <source>
        <dbReference type="Proteomes" id="UP000694844"/>
    </source>
</evidence>
<evidence type="ECO:0000259" key="2">
    <source>
        <dbReference type="PROSITE" id="PS50910"/>
    </source>
</evidence>
<evidence type="ECO:0000313" key="6">
    <source>
        <dbReference type="RefSeq" id="XP_022329306.1"/>
    </source>
</evidence>
<dbReference type="SUPFAM" id="SSF81593">
    <property type="entry name" value="Nucleotidyltransferase substrate binding subunit/domain"/>
    <property type="match status" value="1"/>
</dbReference>
<dbReference type="OrthoDB" id="5963011at2759"/>
<dbReference type="RefSeq" id="XP_022329303.1">
    <property type="nucleotide sequence ID" value="XM_022473595.1"/>
</dbReference>
<dbReference type="PROSITE" id="PS50910">
    <property type="entry name" value="HEPN"/>
    <property type="match status" value="1"/>
</dbReference>
<feature type="compositionally biased region" description="Basic residues" evidence="1">
    <location>
        <begin position="4174"/>
        <end position="4189"/>
    </location>
</feature>
<dbReference type="RefSeq" id="XP_022329306.1">
    <property type="nucleotide sequence ID" value="XM_022473598.1"/>
</dbReference>
<evidence type="ECO:0000256" key="1">
    <source>
        <dbReference type="SAM" id="MobiDB-lite"/>
    </source>
</evidence>
<evidence type="ECO:0000313" key="4">
    <source>
        <dbReference type="RefSeq" id="XP_022329303.1"/>
    </source>
</evidence>
<sequence>MEEDRDSDSDDEIEYSGMIQPPLIKQLRTILSEYPDDGQILKEIIQNAEDAGAQCMKILYDDRPVVQSPSTRKAPFRKYFAGPALLVYNDAKFSEEDWRGIKMLYSSIKEFDRTKVGRFGLGFKSVFHITDYPLIISGDQLLVLDPHQDSSKVCQTMKLKKLHKYKKMKVEDCLEAFSGVFGFSQNTLDSGNFPGTILRFPLRKEETELSDNIYDKSKVEDLFMSFKDEAAVSLLFLKCLESITLLREEDLSKKVDIGEFYFSVYIDETTVENVRSSRDDMKMQIKDVQNGLPSRCIENSYFMTICVKDDACNTMTRKWKVRNLFQGENNMSSTLRRLSCDESLSYSPYVGVAMEVTCPVDFQGHVFCFLPLPSTEKSLSGLPIHVNGFFALSQNRCVVKWPTADQIRNHAHTDKSIQWNQVLVKEVLSDVYCHFLRELVEESCLENGELNEHRRAVSHCIPNKNLVDEHWKILIPPLVAKLKEESIFFTPNEGGKWIPKSQAIFFRPGKEVDPTIRKILEMYDQNTVDVEDYIWETMELQGCQEVTPDFINKILRTSDKYMDCTTDDKFSLLRYLLSSNQYNILEGLCLLPLQNGSFIKFNRANRSTKIFKTSRSKMQLLVGMEDHLLQDLPTDNDELFSTLISKGMYQVQFLNDHDFIDLLKKTVGKNIGEGQCPITWNLSRSSLNFDWLERIWKFLAENFQNDLERFQYLPLIPEERSENEILMHALTENLLVGHLSENIALCLKRLSIKVLSVLPKFIMHHSQLKCFIPEATVTNTINAINAVRGLPDLKEKVMDFNNNSTGDQKEEFLRFLCKERRNFEDSPAKHVYKSLKLFQIEGNFVNIMENCEILSKNIPVPYPSGVIHIREKNIIHFATQLGAKELKDVEIFSKILTSLLDTSFYSNAEMLEIMKFVIGEKIYTLNDNLFQLTCRVPFVTTGTNKQKAAADLFDPEEKILCKLISDQSQFPAQNVSQKEIKVLRKLGLKSSKGLTATDIYKAALEVHRGSMENNVTTEIKERQLAIFKILSEREELLNQPVKNKDGSLRTFLMGLEIVEPLSSPTFCIPNLQWYNCNHYFCEPSQVYSHHYGSLIGHVAPVIPVNTQSILVKHLGGNREPHLGLILQQHSLYVENYQEEYKSEYLLPVKQLYQYLAKMQTGCQIGLDKMWMGDGFVPPNQIYINSNADDINIKPYLIPLPKELQTTDIKQLASRLGCMENQTAETLVSVLQLLKQKHEQDNPEKSSYFVDLDIVIRILNKLKNVLDIHTKTVPIPIHTANKSKLEFRAASECNYCNAEWLKELAEEEGESMYFIHEDISSDTAAKLGVPSLTENLLSETEGIQEWGQKEPLTRRIKNLLKDYKDGFAVPKELVQNADDAKATKVCFLYDQRENKDCQTRLIDEEMKKCQGPALWSFNDALFTPKDLENITKLSGATKADDLTKIGKFGLGFCSVYNLTDVPSFITGSNMVIFDPHARYIGKAVKKNNPGLKIDLTATKNKILLRRMKNQFKPFNGIFGCNLNTENPSFDGTLFRFPFRTKEQLFENEISEKAYDENEIKGMIELFLENAGNLLLFTQHVEEIEFYHLSKKTDTTNPVLLHRVSRNMSPKSLNILSTFGKAMKYCQMDRRRDPEQILQTSFVTITTEVTQYCYPFYKSEKGESKARWFISWASGTSESLEMGKTMLHLGALPLASTAVYLKEEDGSLKCSSLMNTPKGFYKKSHLFCYLPLPVNSPFPLHINGSFAISSNRRQLSSKTSDDKNDIENEWNKALLSDALVNAYINLIENLDKNDILCENYYELWPAVTFGEESNLYNAFYETFYCSIIERDSRVFRGKLEWIPLSRCLFLDPELKRSTIGEIATEATRKYREDQEFCLVSLDQVNDSYLKLFGKLPQQIQSRIISVESFYLNIFLENIDDEYWSLDIIKALVGFALDKQMKDVHSKMQSIKCIPTAPNGKLKMPCELVKTTGKVSNLFCEEDERFPVKDFHTYQQLSVLQSMGMMTDEISDDLLIERITSVEKDAKICSKCGIEKCRNILNYIQAAKPLNHDVIIQMKNIAFLPTLLKPNDWQLPWFLDKKSVDVFASTCLKCNKKISCTLSRPTDLFMDNCRNLVGCRELIIDLSTFQISLYPRNVLSEIGVRFIENVPVVTVVEQLREICQSMNPGELPDISKQLLGSVCSEMYKYLDNACKVGPIAEIENLKQFPCLLIDDTFVMPKQTAMSIPVKCSPKLYGLDRIHWKSYKFFLQMIGVKESFEEEDVIPILKDMSEMEKGVLNDASLNLACRLVELLANVHKNHISQEEYKNICIPGIDGILCPIRNLCLDDSTTLQMGKSLKFIHPKIKGADARKLGVQSKLSGSLMQNYVRQMRPFGQKEELSVRIKRILQQYPLSESVLKEMLQNADDAKATEVMFITDFNEYNTEKTFDSKWHLLQGPALLVYNNSYFTDEDIAGIQHLGRGSKGDDPTKTGQYGVGFNAVYHITDVPSFLSISSDKDKDTLCILDPNCQYVPGANEISPGASFINLDDLREPFRDVFTCYHEDILLQSPGTVFRLPLRTKQFAKTSDLSKKEVTRQTIENMLQNLKMEMEKSLLFLRNVKKITIASITNGKLEEEHCTELMISEEYQNKKSAFDEYVMEKAIQFQKEKEFFNKEQKNVSYQVTLKRKAQQDTQWCIIQAFGFDSEAEIPDSVQEAFDDDRLGLLPQGGVALPLHGMDSEDAAAFCFLPLPCQTGLTMHINGHFSLDNESRRGLWKDDKRAYRTEWNHLLLTHVIAPIYAKALEWLRNILDLNCSVRGKHKEIENKIEHFHSYFPDVQKASDHNWKILVNSVYKCIEKEEMKLFLSSYPIEIGMLELSCYSLTEENGYVLFRDTSTLMKIKNQNIVLISKGLGAKLVDTPFWVCTSIENAAINIYKFNPENLICFFKSPYCKLKNLVKDQGPLDLTSSSLKTIENVKTCLEFCMSGENANNDPEGIPLCLLETEQLVEFRCDRPILLTPFSQLIPSSKSQLLHPVLHALFENKHLNCIENLNLEKLVEYLPFDMDYECYRHKICKWNPQQTNIPNKDWLCALWQFLKGELSDIRDPYEMKRILHPILPWSIIPTTRVCGTRLMGLMNDLTKELYPLEDAIHVIDLDSFKSLLLSALAKLRLPVLDGISLPSGHVLRHLVATQDRVHDVLECLFVHRQLIEDNTQIGMRDCDTILEFLAGGLKQLLEMPNSQHLLDKLRKLPLFTTVYDQKINLEENRDILALPKGLPADGINTWAVKSQKILLRQNDRLKSIFEQFSVTEQSTCGVYVVHILPFFHNIPVENRLRHLEYIRDDLLRKSGEYNEEQNRLINALKKLSFVPHHDGSFKQASNFFSPFNELMTVMINDPSQFPPEPFSSWNWKYFMTLVGMKTEITKDLFLEFASCLQSQGCHSIPLSEEIKKKSRCLVRHLFQLQDLHTAEFLKRVSEIKFIAPHEMDPFYCNICPQPNDATNQLIPFKGSVRSKYLVTTWTQHRILPSWTDTCSRDASIGLSDLGVQKPTPKISLTHIETVCNYLGNLTDKNLAKMNIERISRMMTTFYEYASKANVLQLINLQTFRKIPFVFVRETPGLFPCDRFTFQLDECYKMKPYLMEIPVEHYGFYKLFEQLGATKTVSSNTFAKILEDIHCVSENLNPNEITMAQRAMKFFFQLLPSVNVSQMLETQDLFLLSKDCKLINARNIVYMDSIVYEKHLTNAEEHLCIMSEIDDVGSYALKTKIEKLPKRMQPQLISNLVEDKVDIKNAQISENKITKDIKAFFESREFINGVLRMVYYEKSQLKEEFPSEENISTITANLCAVKFRCVGAMEIVYILHGKEIGKKPCDNYFDTEEENGKKMWTVYLNFGVGNNLEMVVRKNQNLISKAIKECTGCKFSSTESDLLGLICAEVGNLDRIESILDDESIPPLDKKYKNASLPLPKPGDIVEIRWHCILDNDFISFEHGEYVAYISGINDRGDVEYKYAIIKEKLSCGDNSNFASLSQEYLVEIRPNEEKKMKEFELFKFNRSKDPDGENRNVYMEFQVEILHRQAAAEEEITDSQYCDNRSLEEIFKEIREQLKHAFTLAEKERRALCRRIMRKWHPDKQLNDVTRATQIFQYIRKIIQKLEVGENIDVDDTQEPRNSRHPWSDEVFNEFDRTYEREKTNEERYKRPRHPSSPGTRRHQPKNTYIPDPQPFTANTWLNEAKYDIRFAKQSEDTMDENNENEFFSWICQMCHQATEKALIAWQYMDDAKRIGRSENLASLAQSLPSDLRRLATDLENLTQGVRRMKYPDCTHIPSKAYTRDQAKRAMKIANEVIEKVDEHLQ</sequence>
<dbReference type="InterPro" id="IPR036869">
    <property type="entry name" value="J_dom_sf"/>
</dbReference>
<reference evidence="4 5" key="1">
    <citation type="submission" date="2025-04" db="UniProtKB">
        <authorList>
            <consortium name="RefSeq"/>
        </authorList>
    </citation>
    <scope>IDENTIFICATION</scope>
    <source>
        <tissue evidence="4 5">Whole sample</tissue>
    </source>
</reference>
<dbReference type="Pfam" id="PF25794">
    <property type="entry name" value="SACS"/>
    <property type="match status" value="3"/>
</dbReference>
<feature type="region of interest" description="Disordered" evidence="1">
    <location>
        <begin position="4165"/>
        <end position="4199"/>
    </location>
</feature>
<dbReference type="NCBIfam" id="NF047352">
    <property type="entry name" value="P_loop_sacsin"/>
    <property type="match status" value="3"/>
</dbReference>
<dbReference type="PANTHER" id="PTHR46919:SF2">
    <property type="entry name" value="SACSIN"/>
    <property type="match status" value="1"/>
</dbReference>
<dbReference type="Gene3D" id="3.30.565.10">
    <property type="entry name" value="Histidine kinase-like ATPase, C-terminal domain"/>
    <property type="match status" value="2"/>
</dbReference>
<dbReference type="Gene3D" id="1.20.120.330">
    <property type="entry name" value="Nucleotidyltransferases domain 2"/>
    <property type="match status" value="1"/>
</dbReference>
<name>A0A8B8DNG7_CRAVI</name>
<dbReference type="InterPro" id="IPR007842">
    <property type="entry name" value="HEPN_dom"/>
</dbReference>
<gene>
    <name evidence="4 5 6" type="primary">LOC111128133</name>
</gene>